<evidence type="ECO:0000313" key="2">
    <source>
        <dbReference type="EMBL" id="ELR13545.1"/>
    </source>
</evidence>
<accession>L8GKE5</accession>
<name>L8GKE5_ACACF</name>
<feature type="compositionally biased region" description="Acidic residues" evidence="1">
    <location>
        <begin position="1"/>
        <end position="34"/>
    </location>
</feature>
<keyword evidence="3" id="KW-1185">Reference proteome</keyword>
<dbReference type="GeneID" id="14913959"/>
<feature type="compositionally biased region" description="Basic and acidic residues" evidence="1">
    <location>
        <begin position="88"/>
        <end position="100"/>
    </location>
</feature>
<organism evidence="2 3">
    <name type="scientific">Acanthamoeba castellanii (strain ATCC 30010 / Neff)</name>
    <dbReference type="NCBI Taxonomy" id="1257118"/>
    <lineage>
        <taxon>Eukaryota</taxon>
        <taxon>Amoebozoa</taxon>
        <taxon>Discosea</taxon>
        <taxon>Longamoebia</taxon>
        <taxon>Centramoebida</taxon>
        <taxon>Acanthamoebidae</taxon>
        <taxon>Acanthamoeba</taxon>
    </lineage>
</organism>
<feature type="compositionally biased region" description="Acidic residues" evidence="1">
    <location>
        <begin position="47"/>
        <end position="78"/>
    </location>
</feature>
<protein>
    <submittedName>
        <fullName evidence="2">Uncharacterized protein</fullName>
    </submittedName>
</protein>
<evidence type="ECO:0000256" key="1">
    <source>
        <dbReference type="SAM" id="MobiDB-lite"/>
    </source>
</evidence>
<feature type="region of interest" description="Disordered" evidence="1">
    <location>
        <begin position="113"/>
        <end position="135"/>
    </location>
</feature>
<feature type="region of interest" description="Disordered" evidence="1">
    <location>
        <begin position="756"/>
        <end position="776"/>
    </location>
</feature>
<dbReference type="Proteomes" id="UP000011083">
    <property type="component" value="Unassembled WGS sequence"/>
</dbReference>
<dbReference type="VEuPathDB" id="AmoebaDB:ACA1_247730"/>
<dbReference type="RefSeq" id="XP_004335558.1">
    <property type="nucleotide sequence ID" value="XM_004335510.1"/>
</dbReference>
<evidence type="ECO:0000313" key="3">
    <source>
        <dbReference type="Proteomes" id="UP000011083"/>
    </source>
</evidence>
<proteinExistence type="predicted"/>
<dbReference type="EMBL" id="KB008093">
    <property type="protein sequence ID" value="ELR13545.1"/>
    <property type="molecule type" value="Genomic_DNA"/>
</dbReference>
<gene>
    <name evidence="2" type="ORF">ACA1_247730</name>
</gene>
<feature type="region of interest" description="Disordered" evidence="1">
    <location>
        <begin position="1"/>
        <end position="100"/>
    </location>
</feature>
<dbReference type="KEGG" id="acan:ACA1_247730"/>
<reference evidence="2 3" key="1">
    <citation type="journal article" date="2013" name="Genome Biol.">
        <title>Genome of Acanthamoeba castellanii highlights extensive lateral gene transfer and early evolution of tyrosine kinase signaling.</title>
        <authorList>
            <person name="Clarke M."/>
            <person name="Lohan A.J."/>
            <person name="Liu B."/>
            <person name="Lagkouvardos I."/>
            <person name="Roy S."/>
            <person name="Zafar N."/>
            <person name="Bertelli C."/>
            <person name="Schilde C."/>
            <person name="Kianianmomeni A."/>
            <person name="Burglin T.R."/>
            <person name="Frech C."/>
            <person name="Turcotte B."/>
            <person name="Kopec K.O."/>
            <person name="Synnott J.M."/>
            <person name="Choo C."/>
            <person name="Paponov I."/>
            <person name="Finkler A."/>
            <person name="Soon Heng Tan C."/>
            <person name="Hutchins A.P."/>
            <person name="Weinmeier T."/>
            <person name="Rattei T."/>
            <person name="Chu J.S."/>
            <person name="Gimenez G."/>
            <person name="Irimia M."/>
            <person name="Rigden D.J."/>
            <person name="Fitzpatrick D.A."/>
            <person name="Lorenzo-Morales J."/>
            <person name="Bateman A."/>
            <person name="Chiu C.H."/>
            <person name="Tang P."/>
            <person name="Hegemann P."/>
            <person name="Fromm H."/>
            <person name="Raoult D."/>
            <person name="Greub G."/>
            <person name="Miranda-Saavedra D."/>
            <person name="Chen N."/>
            <person name="Nash P."/>
            <person name="Ginger M.L."/>
            <person name="Horn M."/>
            <person name="Schaap P."/>
            <person name="Caler L."/>
            <person name="Loftus B."/>
        </authorList>
    </citation>
    <scope>NUCLEOTIDE SEQUENCE [LARGE SCALE GENOMIC DNA]</scope>
    <source>
        <strain evidence="2 3">Neff</strain>
    </source>
</reference>
<sequence length="776" mass="88417">MDVEEEEEERKEKEAEEEEEQEKELEEEEEEEKQGEEQKEEEKGVELEEDIVEEEKEEEKGEEEQEEELEVKELEEEEHQAPPRKRKLVEEERKERKRARPEVIDVDKEMEAEEIKTKPHKQPVVHQYSAGNTEEQRKEAARLLALPDLELETKIHTLPNFQSLQSNPNIVSASLRVTRNDQAIRQQKEQLDCIDPSTLHQAVDCNHRVVVWNLIEHWQWENVYEVVPAAAGMELSWIILNRISGFENYINSAGSVVLNAFEKALNYYTLGQNPLFQITRGKKTVTDYNALAEHLKTLKGHAAPKPTTLQKYSTTLRALFHAPGVVDLIKELNRLVPEGQVFISLDNLNSENFWSLITNHWSMIKRQMEAFRQAVHAATEADCCCEDPEELRHIWDRICVAEYIAPRGKNIEIEQPHSITSEVVDTFHKHLFQSKLLSDEAEETTPRQLRGEIAPTKKRGKGKAEEEKSPSTIKHKAELALQKKYLPQFTEPLTKLLGQPTQFHEWPVLIYMHDFTIHSVDIPLNIDDAATRLSKSYGVGFYISSSPSNIANAITSLESHSTLQVFRLLHFYYSSPTYSSSMPTSEPLISGFDVLIFSHKRVNMSAIWHPLASDTIPKPFCYLHHIPIPHPTREVVRSAPAFLTAQSSDRTPLHIGLYSFLIQSLELPNPSPHPITSPTTPYHILYEANPTYYLSFCAALYSSFVCLSSTPIAEGNISSLGNWLLTFHSKFLEESDLTAITSFLQGLTSHPALAPLTPKTSSSSSSGPQKVRKSIG</sequence>
<feature type="region of interest" description="Disordered" evidence="1">
    <location>
        <begin position="440"/>
        <end position="472"/>
    </location>
</feature>
<feature type="compositionally biased region" description="Basic and acidic residues" evidence="1">
    <location>
        <begin position="35"/>
        <end position="46"/>
    </location>
</feature>
<dbReference type="AlphaFoldDB" id="L8GKE5"/>